<feature type="domain" description="HTH gntR-type" evidence="4">
    <location>
        <begin position="11"/>
        <end position="79"/>
    </location>
</feature>
<dbReference type="CDD" id="cd07377">
    <property type="entry name" value="WHTH_GntR"/>
    <property type="match status" value="1"/>
</dbReference>
<dbReference type="PANTHER" id="PTHR43537:SF52">
    <property type="entry name" value="FATTY ACID METABOLISM REGULATOR PROTEIN"/>
    <property type="match status" value="1"/>
</dbReference>
<dbReference type="GO" id="GO:0003700">
    <property type="term" value="F:DNA-binding transcription factor activity"/>
    <property type="evidence" value="ECO:0007669"/>
    <property type="project" value="InterPro"/>
</dbReference>
<dbReference type="EMBL" id="PXZM01000023">
    <property type="protein sequence ID" value="PSJ94647.1"/>
    <property type="molecule type" value="Genomic_DNA"/>
</dbReference>
<keyword evidence="2" id="KW-0238">DNA-binding</keyword>
<evidence type="ECO:0000259" key="4">
    <source>
        <dbReference type="PROSITE" id="PS50949"/>
    </source>
</evidence>
<dbReference type="PRINTS" id="PR00035">
    <property type="entry name" value="HTHGNTR"/>
</dbReference>
<dbReference type="GO" id="GO:0003677">
    <property type="term" value="F:DNA binding"/>
    <property type="evidence" value="ECO:0007669"/>
    <property type="project" value="UniProtKB-KW"/>
</dbReference>
<dbReference type="Pfam" id="PF00392">
    <property type="entry name" value="GntR"/>
    <property type="match status" value="1"/>
</dbReference>
<name>A0A2P7V614_9BACL</name>
<evidence type="ECO:0000313" key="6">
    <source>
        <dbReference type="Proteomes" id="UP000240419"/>
    </source>
</evidence>
<dbReference type="Gene3D" id="1.20.120.530">
    <property type="entry name" value="GntR ligand-binding domain-like"/>
    <property type="match status" value="1"/>
</dbReference>
<dbReference type="InterPro" id="IPR036390">
    <property type="entry name" value="WH_DNA-bd_sf"/>
</dbReference>
<dbReference type="SUPFAM" id="SSF46785">
    <property type="entry name" value="Winged helix' DNA-binding domain"/>
    <property type="match status" value="1"/>
</dbReference>
<sequence length="238" mass="27751">MTSEKKGGKKERASDQIEMKLIKAILTREYPTGSTLRPERELAEYYGVGRPTVREALQRLERDGWITVRKGHPAIVNDYWHQGNVMTLVHIIQNHDDVTDEFISYLLELRISLAPVYIRNAVAAHQPKVVALLANLDQLKPDAVSYAAFDWELQKNLTRLSPNPIYLLIVNSFDSFYLKMARRYFSIPEHREASWHYYHELLNVALQGDFIEAERVARKAMEKSLELWRNRTVLEQDK</sequence>
<protein>
    <submittedName>
        <fullName evidence="5">GntR family transcriptional regulator</fullName>
    </submittedName>
</protein>
<keyword evidence="3" id="KW-0804">Transcription</keyword>
<reference evidence="5 6" key="1">
    <citation type="submission" date="2018-03" db="EMBL/GenBank/DDBJ databases">
        <title>Brevisbacillus phylogenomics.</title>
        <authorList>
            <person name="Dunlap C."/>
        </authorList>
    </citation>
    <scope>NUCLEOTIDE SEQUENCE [LARGE SCALE GENOMIC DNA]</scope>
    <source>
        <strain evidence="5 6">NRRL NRS-1210</strain>
    </source>
</reference>
<keyword evidence="1" id="KW-0805">Transcription regulation</keyword>
<dbReference type="InterPro" id="IPR008920">
    <property type="entry name" value="TF_FadR/GntR_C"/>
</dbReference>
<dbReference type="Gene3D" id="1.10.10.10">
    <property type="entry name" value="Winged helix-like DNA-binding domain superfamily/Winged helix DNA-binding domain"/>
    <property type="match status" value="1"/>
</dbReference>
<gene>
    <name evidence="5" type="ORF">C7R93_14760</name>
</gene>
<accession>A0A2P7V614</accession>
<comment type="caution">
    <text evidence="5">The sequence shown here is derived from an EMBL/GenBank/DDBJ whole genome shotgun (WGS) entry which is preliminary data.</text>
</comment>
<dbReference type="Pfam" id="PF07840">
    <property type="entry name" value="FadR_C"/>
    <property type="match status" value="1"/>
</dbReference>
<dbReference type="InterPro" id="IPR028374">
    <property type="entry name" value="FadR_C"/>
</dbReference>
<evidence type="ECO:0000256" key="3">
    <source>
        <dbReference type="ARBA" id="ARBA00023163"/>
    </source>
</evidence>
<dbReference type="SUPFAM" id="SSF48008">
    <property type="entry name" value="GntR ligand-binding domain-like"/>
    <property type="match status" value="1"/>
</dbReference>
<dbReference type="PROSITE" id="PS50949">
    <property type="entry name" value="HTH_GNTR"/>
    <property type="match status" value="1"/>
</dbReference>
<keyword evidence="6" id="KW-1185">Reference proteome</keyword>
<dbReference type="GO" id="GO:0000062">
    <property type="term" value="F:fatty-acyl-CoA binding"/>
    <property type="evidence" value="ECO:0007669"/>
    <property type="project" value="InterPro"/>
</dbReference>
<proteinExistence type="predicted"/>
<evidence type="ECO:0000256" key="1">
    <source>
        <dbReference type="ARBA" id="ARBA00023015"/>
    </source>
</evidence>
<dbReference type="RefSeq" id="WP_106839526.1">
    <property type="nucleotide sequence ID" value="NZ_JBCNIW010000052.1"/>
</dbReference>
<evidence type="ECO:0000313" key="5">
    <source>
        <dbReference type="EMBL" id="PSJ94647.1"/>
    </source>
</evidence>
<dbReference type="Proteomes" id="UP000240419">
    <property type="component" value="Unassembled WGS sequence"/>
</dbReference>
<organism evidence="5 6">
    <name type="scientific">Brevibacillus fortis</name>
    <dbReference type="NCBI Taxonomy" id="2126352"/>
    <lineage>
        <taxon>Bacteria</taxon>
        <taxon>Bacillati</taxon>
        <taxon>Bacillota</taxon>
        <taxon>Bacilli</taxon>
        <taxon>Bacillales</taxon>
        <taxon>Paenibacillaceae</taxon>
        <taxon>Brevibacillus</taxon>
    </lineage>
</organism>
<dbReference type="GO" id="GO:0019217">
    <property type="term" value="P:regulation of fatty acid metabolic process"/>
    <property type="evidence" value="ECO:0007669"/>
    <property type="project" value="InterPro"/>
</dbReference>
<dbReference type="OrthoDB" id="9781630at2"/>
<dbReference type="AlphaFoldDB" id="A0A2P7V614"/>
<dbReference type="InterPro" id="IPR000524">
    <property type="entry name" value="Tscrpt_reg_HTH_GntR"/>
</dbReference>
<evidence type="ECO:0000256" key="2">
    <source>
        <dbReference type="ARBA" id="ARBA00023125"/>
    </source>
</evidence>
<dbReference type="InterPro" id="IPR036388">
    <property type="entry name" value="WH-like_DNA-bd_sf"/>
</dbReference>
<dbReference type="SMART" id="SM00419">
    <property type="entry name" value="HTH_CRP"/>
    <property type="match status" value="1"/>
</dbReference>
<dbReference type="InterPro" id="IPR012318">
    <property type="entry name" value="HTH_CRP"/>
</dbReference>
<dbReference type="SMART" id="SM00345">
    <property type="entry name" value="HTH_GNTR"/>
    <property type="match status" value="1"/>
</dbReference>
<dbReference type="PANTHER" id="PTHR43537">
    <property type="entry name" value="TRANSCRIPTIONAL REGULATOR, GNTR FAMILY"/>
    <property type="match status" value="1"/>
</dbReference>